<keyword evidence="5 6" id="KW-0472">Membrane</keyword>
<keyword evidence="8" id="KW-1185">Reference proteome</keyword>
<organism evidence="7 8">
    <name type="scientific">Dendrobium catenatum</name>
    <dbReference type="NCBI Taxonomy" id="906689"/>
    <lineage>
        <taxon>Eukaryota</taxon>
        <taxon>Viridiplantae</taxon>
        <taxon>Streptophyta</taxon>
        <taxon>Embryophyta</taxon>
        <taxon>Tracheophyta</taxon>
        <taxon>Spermatophyta</taxon>
        <taxon>Magnoliopsida</taxon>
        <taxon>Liliopsida</taxon>
        <taxon>Asparagales</taxon>
        <taxon>Orchidaceae</taxon>
        <taxon>Epidendroideae</taxon>
        <taxon>Malaxideae</taxon>
        <taxon>Dendrobiinae</taxon>
        <taxon>Dendrobium</taxon>
    </lineage>
</organism>
<reference evidence="7 8" key="1">
    <citation type="journal article" date="2016" name="Sci. Rep.">
        <title>The Dendrobium catenatum Lindl. genome sequence provides insights into polysaccharide synthase, floral development and adaptive evolution.</title>
        <authorList>
            <person name="Zhang G.Q."/>
            <person name="Xu Q."/>
            <person name="Bian C."/>
            <person name="Tsai W.C."/>
            <person name="Yeh C.M."/>
            <person name="Liu K.W."/>
            <person name="Yoshida K."/>
            <person name="Zhang L.S."/>
            <person name="Chang S.B."/>
            <person name="Chen F."/>
            <person name="Shi Y."/>
            <person name="Su Y.Y."/>
            <person name="Zhang Y.Q."/>
            <person name="Chen L.J."/>
            <person name="Yin Y."/>
            <person name="Lin M."/>
            <person name="Huang H."/>
            <person name="Deng H."/>
            <person name="Wang Z.W."/>
            <person name="Zhu S.L."/>
            <person name="Zhao X."/>
            <person name="Deng C."/>
            <person name="Niu S.C."/>
            <person name="Huang J."/>
            <person name="Wang M."/>
            <person name="Liu G.H."/>
            <person name="Yang H.J."/>
            <person name="Xiao X.J."/>
            <person name="Hsiao Y.Y."/>
            <person name="Wu W.L."/>
            <person name="Chen Y.Y."/>
            <person name="Mitsuda N."/>
            <person name="Ohme-Takagi M."/>
            <person name="Luo Y.B."/>
            <person name="Van de Peer Y."/>
            <person name="Liu Z.J."/>
        </authorList>
    </citation>
    <scope>NUCLEOTIDE SEQUENCE [LARGE SCALE GENOMIC DNA]</scope>
    <source>
        <tissue evidence="7">The whole plant</tissue>
    </source>
</reference>
<dbReference type="GO" id="GO:0022857">
    <property type="term" value="F:transmembrane transporter activity"/>
    <property type="evidence" value="ECO:0007669"/>
    <property type="project" value="InterPro"/>
</dbReference>
<feature type="transmembrane region" description="Helical" evidence="6">
    <location>
        <begin position="382"/>
        <end position="399"/>
    </location>
</feature>
<dbReference type="PANTHER" id="PTHR11654">
    <property type="entry name" value="OLIGOPEPTIDE TRANSPORTER-RELATED"/>
    <property type="match status" value="1"/>
</dbReference>
<feature type="transmembrane region" description="Helical" evidence="6">
    <location>
        <begin position="104"/>
        <end position="127"/>
    </location>
</feature>
<evidence type="ECO:0000256" key="3">
    <source>
        <dbReference type="ARBA" id="ARBA00022692"/>
    </source>
</evidence>
<dbReference type="InterPro" id="IPR000109">
    <property type="entry name" value="POT_fam"/>
</dbReference>
<dbReference type="Gene3D" id="1.20.1250.20">
    <property type="entry name" value="MFS general substrate transporter like domains"/>
    <property type="match status" value="1"/>
</dbReference>
<evidence type="ECO:0000313" key="7">
    <source>
        <dbReference type="EMBL" id="PKU79511.1"/>
    </source>
</evidence>
<protein>
    <submittedName>
        <fullName evidence="7">Peptide transporter PTR3-A</fullName>
    </submittedName>
</protein>
<evidence type="ECO:0000256" key="4">
    <source>
        <dbReference type="ARBA" id="ARBA00022989"/>
    </source>
</evidence>
<dbReference type="GO" id="GO:0016020">
    <property type="term" value="C:membrane"/>
    <property type="evidence" value="ECO:0007669"/>
    <property type="project" value="UniProtKB-SubCell"/>
</dbReference>
<comment type="subcellular location">
    <subcellularLocation>
        <location evidence="1">Membrane</location>
        <topology evidence="1">Multi-pass membrane protein</topology>
    </subcellularLocation>
</comment>
<evidence type="ECO:0000313" key="8">
    <source>
        <dbReference type="Proteomes" id="UP000233837"/>
    </source>
</evidence>
<comment type="similarity">
    <text evidence="2">Belongs to the major facilitator superfamily. Proton-dependent oligopeptide transporter (POT/PTR) (TC 2.A.17) family.</text>
</comment>
<feature type="transmembrane region" description="Helical" evidence="6">
    <location>
        <begin position="502"/>
        <end position="527"/>
    </location>
</feature>
<feature type="transmembrane region" description="Helical" evidence="6">
    <location>
        <begin position="419"/>
        <end position="440"/>
    </location>
</feature>
<feature type="transmembrane region" description="Helical" evidence="6">
    <location>
        <begin position="547"/>
        <end position="566"/>
    </location>
</feature>
<dbReference type="EMBL" id="KZ502442">
    <property type="protein sequence ID" value="PKU79511.1"/>
    <property type="molecule type" value="Genomic_DNA"/>
</dbReference>
<sequence length="590" mass="66290">MADVEHGEMSLGDEYTKDGTVDLKGHPSLRSKGGKWTACFFIFASEMFERVAYFGIAPNLVFYLTNQLHQGTVTSANNVTNWMGTTMMTPILGAYIADAYLGRYWTLIISFIIYLLGMSFLTLTVSLHSLQATPCNLSNTDQDCNNHISRFHANLFFCSLYVIAVGVGGMKANSSTFGADQFDNFNSKERAQKVSFFNWWTVAIFIGNLFSCTVLVYVQDNVGWSFGYVLSTIMILIAICLLLVGTPTYRHRVPSGSPFTKLAQVFVTATRKWNAPIPEDSEHLFELDEQYYSKEGKHKINHTDSLRFLDKAAVKTEKSSDNPWKLCPVTQVEETKQMMKLLPVFFVTIIPSVMIAQVLTLFVKQAATLDRSIGPQFSIPPASLSAFYVIAIIVTVVLYDRWFVPLCRKHTKNPRGITLLQRIGVGQVVYIVVMIMTAFIERWRLSIVREKGLVHQNTEVPLTVFALLPQFLGIGFAAMLVEVGKMEFFYDQSPEKMKSLGASIYTSSLGVSYFLSSFLLSIVSKVTKMGNNDGWIVNNLNASHLDYYYGFLVGLIVVNFVLFLVVSKFYVYNSVVGKCEEETKETTVPE</sequence>
<feature type="transmembrane region" description="Helical" evidence="6">
    <location>
        <begin position="341"/>
        <end position="362"/>
    </location>
</feature>
<dbReference type="AlphaFoldDB" id="A0A2I0WV39"/>
<dbReference type="Pfam" id="PF00854">
    <property type="entry name" value="PTR2"/>
    <property type="match status" value="1"/>
</dbReference>
<evidence type="ECO:0000256" key="2">
    <source>
        <dbReference type="ARBA" id="ARBA00005982"/>
    </source>
</evidence>
<gene>
    <name evidence="7" type="primary">PTR3-A</name>
    <name evidence="7" type="ORF">MA16_Dca000857</name>
</gene>
<evidence type="ECO:0000256" key="6">
    <source>
        <dbReference type="SAM" id="Phobius"/>
    </source>
</evidence>
<feature type="transmembrane region" description="Helical" evidence="6">
    <location>
        <begin position="224"/>
        <end position="244"/>
    </location>
</feature>
<reference evidence="7 8" key="2">
    <citation type="journal article" date="2017" name="Nature">
        <title>The Apostasia genome and the evolution of orchids.</title>
        <authorList>
            <person name="Zhang G.Q."/>
            <person name="Liu K.W."/>
            <person name="Li Z."/>
            <person name="Lohaus R."/>
            <person name="Hsiao Y.Y."/>
            <person name="Niu S.C."/>
            <person name="Wang J.Y."/>
            <person name="Lin Y.C."/>
            <person name="Xu Q."/>
            <person name="Chen L.J."/>
            <person name="Yoshida K."/>
            <person name="Fujiwara S."/>
            <person name="Wang Z.W."/>
            <person name="Zhang Y.Q."/>
            <person name="Mitsuda N."/>
            <person name="Wang M."/>
            <person name="Liu G.H."/>
            <person name="Pecoraro L."/>
            <person name="Huang H.X."/>
            <person name="Xiao X.J."/>
            <person name="Lin M."/>
            <person name="Wu X.Y."/>
            <person name="Wu W.L."/>
            <person name="Chen Y.Y."/>
            <person name="Chang S.B."/>
            <person name="Sakamoto S."/>
            <person name="Ohme-Takagi M."/>
            <person name="Yagi M."/>
            <person name="Zeng S.J."/>
            <person name="Shen C.Y."/>
            <person name="Yeh C.M."/>
            <person name="Luo Y.B."/>
            <person name="Tsai W.C."/>
            <person name="Van de Peer Y."/>
            <person name="Liu Z.J."/>
        </authorList>
    </citation>
    <scope>NUCLEOTIDE SEQUENCE [LARGE SCALE GENOMIC DNA]</scope>
    <source>
        <tissue evidence="7">The whole plant</tissue>
    </source>
</reference>
<evidence type="ECO:0000256" key="5">
    <source>
        <dbReference type="ARBA" id="ARBA00023136"/>
    </source>
</evidence>
<dbReference type="SUPFAM" id="SSF103473">
    <property type="entry name" value="MFS general substrate transporter"/>
    <property type="match status" value="1"/>
</dbReference>
<feature type="transmembrane region" description="Helical" evidence="6">
    <location>
        <begin position="147"/>
        <end position="167"/>
    </location>
</feature>
<accession>A0A2I0WV39</accession>
<feature type="transmembrane region" description="Helical" evidence="6">
    <location>
        <begin position="460"/>
        <end position="481"/>
    </location>
</feature>
<name>A0A2I0WV39_9ASPA</name>
<keyword evidence="4 6" id="KW-1133">Transmembrane helix</keyword>
<proteinExistence type="inferred from homology"/>
<dbReference type="Proteomes" id="UP000233837">
    <property type="component" value="Unassembled WGS sequence"/>
</dbReference>
<evidence type="ECO:0000256" key="1">
    <source>
        <dbReference type="ARBA" id="ARBA00004141"/>
    </source>
</evidence>
<dbReference type="OrthoDB" id="8904098at2759"/>
<dbReference type="InterPro" id="IPR036259">
    <property type="entry name" value="MFS_trans_sf"/>
</dbReference>
<feature type="transmembrane region" description="Helical" evidence="6">
    <location>
        <begin position="196"/>
        <end position="218"/>
    </location>
</feature>
<dbReference type="STRING" id="906689.A0A2I0WV39"/>
<keyword evidence="3 6" id="KW-0812">Transmembrane</keyword>